<dbReference type="RefSeq" id="WP_305938072.1">
    <property type="nucleotide sequence ID" value="NZ_CP132191.1"/>
</dbReference>
<dbReference type="Proteomes" id="UP001237011">
    <property type="component" value="Chromosome"/>
</dbReference>
<evidence type="ECO:0000256" key="2">
    <source>
        <dbReference type="ARBA" id="ARBA00022475"/>
    </source>
</evidence>
<feature type="transmembrane region" description="Helical" evidence="6">
    <location>
        <begin position="253"/>
        <end position="273"/>
    </location>
</feature>
<feature type="transmembrane region" description="Helical" evidence="6">
    <location>
        <begin position="6"/>
        <end position="28"/>
    </location>
</feature>
<evidence type="ECO:0000256" key="4">
    <source>
        <dbReference type="ARBA" id="ARBA00022989"/>
    </source>
</evidence>
<dbReference type="Pfam" id="PF02653">
    <property type="entry name" value="BPD_transp_2"/>
    <property type="match status" value="1"/>
</dbReference>
<evidence type="ECO:0000256" key="6">
    <source>
        <dbReference type="SAM" id="Phobius"/>
    </source>
</evidence>
<feature type="transmembrane region" description="Helical" evidence="6">
    <location>
        <begin position="108"/>
        <end position="128"/>
    </location>
</feature>
<keyword evidence="4 6" id="KW-1133">Transmembrane helix</keyword>
<keyword evidence="8" id="KW-1185">Reference proteome</keyword>
<accession>A0ABY9HAM2</accession>
<feature type="transmembrane region" description="Helical" evidence="6">
    <location>
        <begin position="148"/>
        <end position="173"/>
    </location>
</feature>
<comment type="subcellular location">
    <subcellularLocation>
        <location evidence="1">Cell membrane</location>
        <topology evidence="1">Multi-pass membrane protein</topology>
    </subcellularLocation>
</comment>
<organism evidence="7 8">
    <name type="scientific">Mycoplasma seminis</name>
    <dbReference type="NCBI Taxonomy" id="512749"/>
    <lineage>
        <taxon>Bacteria</taxon>
        <taxon>Bacillati</taxon>
        <taxon>Mycoplasmatota</taxon>
        <taxon>Mollicutes</taxon>
        <taxon>Mycoplasmataceae</taxon>
        <taxon>Mycoplasma</taxon>
    </lineage>
</organism>
<evidence type="ECO:0000256" key="1">
    <source>
        <dbReference type="ARBA" id="ARBA00004651"/>
    </source>
</evidence>
<reference evidence="7" key="1">
    <citation type="submission" date="2023-08" db="EMBL/GenBank/DDBJ databases">
        <title>Complete genome sequence of Mycoplasma seminis 2200.</title>
        <authorList>
            <person name="Spergser J."/>
        </authorList>
    </citation>
    <scope>NUCLEOTIDE SEQUENCE [LARGE SCALE GENOMIC DNA]</scope>
    <source>
        <strain evidence="7">2200</strain>
    </source>
</reference>
<feature type="transmembrane region" description="Helical" evidence="6">
    <location>
        <begin position="40"/>
        <end position="61"/>
    </location>
</feature>
<dbReference type="PANTHER" id="PTHR43370:SF1">
    <property type="entry name" value="GUANOSINE ABC TRANSPORTER PERMEASE PROTEIN NUPQ"/>
    <property type="match status" value="1"/>
</dbReference>
<evidence type="ECO:0000256" key="5">
    <source>
        <dbReference type="ARBA" id="ARBA00023136"/>
    </source>
</evidence>
<evidence type="ECO:0000313" key="7">
    <source>
        <dbReference type="EMBL" id="WLP85642.1"/>
    </source>
</evidence>
<evidence type="ECO:0000256" key="3">
    <source>
        <dbReference type="ARBA" id="ARBA00022692"/>
    </source>
</evidence>
<dbReference type="CDD" id="cd06580">
    <property type="entry name" value="TM_PBP1_transp_TpRbsC_like"/>
    <property type="match status" value="1"/>
</dbReference>
<keyword evidence="5 6" id="KW-0472">Membrane</keyword>
<proteinExistence type="predicted"/>
<name>A0ABY9HAM2_9MOLU</name>
<dbReference type="InterPro" id="IPR001851">
    <property type="entry name" value="ABC_transp_permease"/>
</dbReference>
<gene>
    <name evidence="7" type="ORF">Q8852_00570</name>
</gene>
<keyword evidence="3 6" id="KW-0812">Transmembrane</keyword>
<keyword evidence="2" id="KW-1003">Cell membrane</keyword>
<sequence>MADITPIITYFVFFFFLLMLGTISGIFSERAGIVNIAINGFMIFGAVMYLAFSVLITDVIFPNSPEVYKSAYWQIPLTILSVLATMVFSLLFGFATIKLKAEQTISGFAINVFAAGIASILILILTKLQNSGTFVQLRRNELALNPSFSNYGNILSFKTVVSVVTIFAAWFALRKTKWGLRFRAIGENPQAADVAGINVNKIKWEAILLAGGIAGLAGSFYAVVNPDSLSTTKEVNGYGYLALAIMITSRWRISISIFVSILFSSLMSLSYYGVNLMNAGKYGDLIKAIPYVVTLLIMVFTSKTNVGPAAAGVPYDKSKR</sequence>
<dbReference type="PANTHER" id="PTHR43370">
    <property type="entry name" value="SUGAR ABC TRANSPORTER INTEGRAL MEMBRANE PROTEIN-RELATED"/>
    <property type="match status" value="1"/>
</dbReference>
<feature type="transmembrane region" description="Helical" evidence="6">
    <location>
        <begin position="285"/>
        <end position="302"/>
    </location>
</feature>
<evidence type="ECO:0000313" key="8">
    <source>
        <dbReference type="Proteomes" id="UP001237011"/>
    </source>
</evidence>
<protein>
    <submittedName>
        <fullName evidence="7">ABC transporter permease</fullName>
    </submittedName>
</protein>
<feature type="transmembrane region" description="Helical" evidence="6">
    <location>
        <begin position="73"/>
        <end position="96"/>
    </location>
</feature>
<feature type="transmembrane region" description="Helical" evidence="6">
    <location>
        <begin position="206"/>
        <end position="224"/>
    </location>
</feature>
<dbReference type="EMBL" id="CP132191">
    <property type="protein sequence ID" value="WLP85642.1"/>
    <property type="molecule type" value="Genomic_DNA"/>
</dbReference>